<evidence type="ECO:0000313" key="2">
    <source>
        <dbReference type="EMBL" id="CZR58108.1"/>
    </source>
</evidence>
<dbReference type="EMBL" id="FJOG01000011">
    <property type="protein sequence ID" value="CZR58108.1"/>
    <property type="molecule type" value="Genomic_DNA"/>
</dbReference>
<keyword evidence="3" id="KW-1185">Reference proteome</keyword>
<protein>
    <submittedName>
        <fullName evidence="2">Uncharacterized protein</fullName>
    </submittedName>
</protein>
<name>A0A1L7WZB0_9HELO</name>
<sequence length="167" mass="19208">MDEVQRTCNYQHIQKQKKDNSNLLSQEYHQMSSLFTPKKTTRAPKPPLELRIKSIPTPFFHTKYKTAAEKSTRDASAAYTGLFTKLIKSDSGDVGRFIDNKSQAESGKDHAFHQRRSRDRKDGFRDELKSRGEKPQGYGFSQRKELVKEGVERCLGGEEIDRAPDRD</sequence>
<organism evidence="2 3">
    <name type="scientific">Phialocephala subalpina</name>
    <dbReference type="NCBI Taxonomy" id="576137"/>
    <lineage>
        <taxon>Eukaryota</taxon>
        <taxon>Fungi</taxon>
        <taxon>Dikarya</taxon>
        <taxon>Ascomycota</taxon>
        <taxon>Pezizomycotina</taxon>
        <taxon>Leotiomycetes</taxon>
        <taxon>Helotiales</taxon>
        <taxon>Mollisiaceae</taxon>
        <taxon>Phialocephala</taxon>
        <taxon>Phialocephala fortinii species complex</taxon>
    </lineage>
</organism>
<feature type="region of interest" description="Disordered" evidence="1">
    <location>
        <begin position="1"/>
        <end position="22"/>
    </location>
</feature>
<reference evidence="2 3" key="1">
    <citation type="submission" date="2016-03" db="EMBL/GenBank/DDBJ databases">
        <authorList>
            <person name="Ploux O."/>
        </authorList>
    </citation>
    <scope>NUCLEOTIDE SEQUENCE [LARGE SCALE GENOMIC DNA]</scope>
    <source>
        <strain evidence="2 3">UAMH 11012</strain>
    </source>
</reference>
<feature type="compositionally biased region" description="Polar residues" evidence="1">
    <location>
        <begin position="1"/>
        <end position="13"/>
    </location>
</feature>
<dbReference type="Proteomes" id="UP000184330">
    <property type="component" value="Unassembled WGS sequence"/>
</dbReference>
<dbReference type="AlphaFoldDB" id="A0A1L7WZB0"/>
<evidence type="ECO:0000256" key="1">
    <source>
        <dbReference type="SAM" id="MobiDB-lite"/>
    </source>
</evidence>
<feature type="region of interest" description="Disordered" evidence="1">
    <location>
        <begin position="92"/>
        <end position="143"/>
    </location>
</feature>
<gene>
    <name evidence="2" type="ORF">PAC_07999</name>
</gene>
<feature type="compositionally biased region" description="Basic and acidic residues" evidence="1">
    <location>
        <begin position="119"/>
        <end position="134"/>
    </location>
</feature>
<evidence type="ECO:0000313" key="3">
    <source>
        <dbReference type="Proteomes" id="UP000184330"/>
    </source>
</evidence>
<accession>A0A1L7WZB0</accession>
<proteinExistence type="predicted"/>